<proteinExistence type="predicted"/>
<protein>
    <submittedName>
        <fullName evidence="2">Uncharacterized protein</fullName>
    </submittedName>
</protein>
<evidence type="ECO:0000256" key="1">
    <source>
        <dbReference type="SAM" id="MobiDB-lite"/>
    </source>
</evidence>
<reference evidence="2" key="1">
    <citation type="submission" date="2018-05" db="EMBL/GenBank/DDBJ databases">
        <title>Draft genome of Mucuna pruriens seed.</title>
        <authorList>
            <person name="Nnadi N.E."/>
            <person name="Vos R."/>
            <person name="Hasami M.H."/>
            <person name="Devisetty U.K."/>
            <person name="Aguiy J.C."/>
        </authorList>
    </citation>
    <scope>NUCLEOTIDE SEQUENCE [LARGE SCALE GENOMIC DNA]</scope>
    <source>
        <strain evidence="2">JCA_2017</strain>
    </source>
</reference>
<dbReference type="EMBL" id="QJKJ01013406">
    <property type="protein sequence ID" value="RDX66519.1"/>
    <property type="molecule type" value="Genomic_DNA"/>
</dbReference>
<organism evidence="2 3">
    <name type="scientific">Mucuna pruriens</name>
    <name type="common">Velvet bean</name>
    <name type="synonym">Dolichos pruriens</name>
    <dbReference type="NCBI Taxonomy" id="157652"/>
    <lineage>
        <taxon>Eukaryota</taxon>
        <taxon>Viridiplantae</taxon>
        <taxon>Streptophyta</taxon>
        <taxon>Embryophyta</taxon>
        <taxon>Tracheophyta</taxon>
        <taxon>Spermatophyta</taxon>
        <taxon>Magnoliopsida</taxon>
        <taxon>eudicotyledons</taxon>
        <taxon>Gunneridae</taxon>
        <taxon>Pentapetalae</taxon>
        <taxon>rosids</taxon>
        <taxon>fabids</taxon>
        <taxon>Fabales</taxon>
        <taxon>Fabaceae</taxon>
        <taxon>Papilionoideae</taxon>
        <taxon>50 kb inversion clade</taxon>
        <taxon>NPAAA clade</taxon>
        <taxon>indigoferoid/millettioid clade</taxon>
        <taxon>Phaseoleae</taxon>
        <taxon>Mucuna</taxon>
    </lineage>
</organism>
<feature type="non-terminal residue" evidence="2">
    <location>
        <position position="1"/>
    </location>
</feature>
<gene>
    <name evidence="2" type="ORF">CR513_54702</name>
</gene>
<evidence type="ECO:0000313" key="3">
    <source>
        <dbReference type="Proteomes" id="UP000257109"/>
    </source>
</evidence>
<feature type="region of interest" description="Disordered" evidence="1">
    <location>
        <begin position="263"/>
        <end position="285"/>
    </location>
</feature>
<comment type="caution">
    <text evidence="2">The sequence shown here is derived from an EMBL/GenBank/DDBJ whole genome shotgun (WGS) entry which is preliminary data.</text>
</comment>
<accession>A0A371EKR6</accession>
<evidence type="ECO:0000313" key="2">
    <source>
        <dbReference type="EMBL" id="RDX66519.1"/>
    </source>
</evidence>
<dbReference type="AlphaFoldDB" id="A0A371EKR6"/>
<keyword evidence="3" id="KW-1185">Reference proteome</keyword>
<feature type="region of interest" description="Disordered" evidence="1">
    <location>
        <begin position="227"/>
        <end position="247"/>
    </location>
</feature>
<dbReference type="PROSITE" id="PS51257">
    <property type="entry name" value="PROKAR_LIPOPROTEIN"/>
    <property type="match status" value="1"/>
</dbReference>
<feature type="compositionally biased region" description="Acidic residues" evidence="1">
    <location>
        <begin position="269"/>
        <end position="279"/>
    </location>
</feature>
<name>A0A371EKR6_MUCPR</name>
<dbReference type="Proteomes" id="UP000257109">
    <property type="component" value="Unassembled WGS sequence"/>
</dbReference>
<sequence>MGSLRLEDKVWKHMICTHSVLSCTVDKKMQLAPMEVWQMLPLVQCARAQGSHQAERLFSGYEPITSRSQGSSNLIIPSRLTLSKIKRLNTVLRAPNDIGPQMQHDLMKNQKIGNLTTVLFYNNPLDELWLIQEQRDSSSIRTPLLKRLPEITQSKTEKELVSKIGCYCYCYRYSQKHQLCSSKLNPRFQARHSWLSERVCVDSGSSSPSPECKTDPHRERLQTAVQSPAFSAQLSSPPFGSRENGGKYRMRKFVIAEDQLKRGKKEYESESGIDDEEKKEDERKG</sequence>
<feature type="compositionally biased region" description="Polar residues" evidence="1">
    <location>
        <begin position="227"/>
        <end position="238"/>
    </location>
</feature>